<dbReference type="AlphaFoldDB" id="A0A6V7VXG8"/>
<gene>
    <name evidence="1" type="ORF">MENT_LOCUS31504</name>
</gene>
<reference evidence="1 2" key="1">
    <citation type="submission" date="2020-08" db="EMBL/GenBank/DDBJ databases">
        <authorList>
            <person name="Koutsovoulos G."/>
            <person name="Danchin GJ E."/>
        </authorList>
    </citation>
    <scope>NUCLEOTIDE SEQUENCE [LARGE SCALE GENOMIC DNA]</scope>
</reference>
<dbReference type="EMBL" id="CAJEWN010000345">
    <property type="protein sequence ID" value="CAD2179499.1"/>
    <property type="molecule type" value="Genomic_DNA"/>
</dbReference>
<dbReference type="OrthoDB" id="5894829at2759"/>
<accession>A0A6V7VXG8</accession>
<dbReference type="InterPro" id="IPR043136">
    <property type="entry name" value="B30.2/SPRY_sf"/>
</dbReference>
<evidence type="ECO:0000313" key="2">
    <source>
        <dbReference type="Proteomes" id="UP000580250"/>
    </source>
</evidence>
<proteinExistence type="predicted"/>
<dbReference type="Proteomes" id="UP000580250">
    <property type="component" value="Unassembled WGS sequence"/>
</dbReference>
<organism evidence="1 2">
    <name type="scientific">Meloidogyne enterolobii</name>
    <name type="common">Root-knot nematode worm</name>
    <name type="synonym">Meloidogyne mayaguensis</name>
    <dbReference type="NCBI Taxonomy" id="390850"/>
    <lineage>
        <taxon>Eukaryota</taxon>
        <taxon>Metazoa</taxon>
        <taxon>Ecdysozoa</taxon>
        <taxon>Nematoda</taxon>
        <taxon>Chromadorea</taxon>
        <taxon>Rhabditida</taxon>
        <taxon>Tylenchina</taxon>
        <taxon>Tylenchomorpha</taxon>
        <taxon>Tylenchoidea</taxon>
        <taxon>Meloidogynidae</taxon>
        <taxon>Meloidogyninae</taxon>
        <taxon>Meloidogyne</taxon>
    </lineage>
</organism>
<comment type="caution">
    <text evidence="1">The sequence shown here is derived from an EMBL/GenBank/DDBJ whole genome shotgun (WGS) entry which is preliminary data.</text>
</comment>
<dbReference type="Gene3D" id="2.60.120.920">
    <property type="match status" value="1"/>
</dbReference>
<name>A0A6V7VXG8_MELEN</name>
<evidence type="ECO:0000313" key="1">
    <source>
        <dbReference type="EMBL" id="CAD2179499.1"/>
    </source>
</evidence>
<sequence length="121" mass="13866">MLEEVKNKFCYAAIGFSRGGTPLMFMSNCPITFTGLYQTTSWKDGDVFGCGVVLPPKKELETLPYVFFTKNGRMTGNKFSLKEDSDNLRPYFKLLLCSIEINFGNDLDKKPFRYNILKHNI</sequence>
<protein>
    <submittedName>
        <fullName evidence="1">Uncharacterized protein</fullName>
    </submittedName>
</protein>